<comment type="caution">
    <text evidence="2">The sequence shown here is derived from an EMBL/GenBank/DDBJ whole genome shotgun (WGS) entry which is preliminary data.</text>
</comment>
<dbReference type="SUPFAM" id="SSF51206">
    <property type="entry name" value="cAMP-binding domain-like"/>
    <property type="match status" value="1"/>
</dbReference>
<evidence type="ECO:0000259" key="1">
    <source>
        <dbReference type="PROSITE" id="PS50042"/>
    </source>
</evidence>
<feature type="domain" description="Cyclic nucleotide-binding" evidence="1">
    <location>
        <begin position="21"/>
        <end position="143"/>
    </location>
</feature>
<dbReference type="EMBL" id="CAKOGP040001981">
    <property type="protein sequence ID" value="CAJ1959219.1"/>
    <property type="molecule type" value="Genomic_DNA"/>
</dbReference>
<organism evidence="2 3">
    <name type="scientific">Cylindrotheca closterium</name>
    <dbReference type="NCBI Taxonomy" id="2856"/>
    <lineage>
        <taxon>Eukaryota</taxon>
        <taxon>Sar</taxon>
        <taxon>Stramenopiles</taxon>
        <taxon>Ochrophyta</taxon>
        <taxon>Bacillariophyta</taxon>
        <taxon>Bacillariophyceae</taxon>
        <taxon>Bacillariophycidae</taxon>
        <taxon>Bacillariales</taxon>
        <taxon>Bacillariaceae</taxon>
        <taxon>Cylindrotheca</taxon>
    </lineage>
</organism>
<protein>
    <recommendedName>
        <fullName evidence="1">Cyclic nucleotide-binding domain-containing protein</fullName>
    </recommendedName>
</protein>
<gene>
    <name evidence="2" type="ORF">CYCCA115_LOCUS17640</name>
</gene>
<name>A0AAD2G1T3_9STRA</name>
<accession>A0AAD2G1T3</accession>
<evidence type="ECO:0000313" key="3">
    <source>
        <dbReference type="Proteomes" id="UP001295423"/>
    </source>
</evidence>
<dbReference type="InterPro" id="IPR018490">
    <property type="entry name" value="cNMP-bd_dom_sf"/>
</dbReference>
<dbReference type="SMART" id="SM00100">
    <property type="entry name" value="cNMP"/>
    <property type="match status" value="1"/>
</dbReference>
<evidence type="ECO:0000313" key="2">
    <source>
        <dbReference type="EMBL" id="CAJ1959219.1"/>
    </source>
</evidence>
<dbReference type="InterPro" id="IPR000595">
    <property type="entry name" value="cNMP-bd_dom"/>
</dbReference>
<dbReference type="Gene3D" id="2.60.120.10">
    <property type="entry name" value="Jelly Rolls"/>
    <property type="match status" value="1"/>
</dbReference>
<dbReference type="AlphaFoldDB" id="A0AAD2G1T3"/>
<dbReference type="CDD" id="cd00038">
    <property type="entry name" value="CAP_ED"/>
    <property type="match status" value="1"/>
</dbReference>
<keyword evidence="3" id="KW-1185">Reference proteome</keyword>
<reference evidence="2" key="1">
    <citation type="submission" date="2023-08" db="EMBL/GenBank/DDBJ databases">
        <authorList>
            <person name="Audoor S."/>
            <person name="Bilcke G."/>
        </authorList>
    </citation>
    <scope>NUCLEOTIDE SEQUENCE</scope>
</reference>
<dbReference type="Pfam" id="PF00027">
    <property type="entry name" value="cNMP_binding"/>
    <property type="match status" value="1"/>
</dbReference>
<sequence length="434" mass="49009">MKNHVKHDRDTCKKLLEECEMFEKVPASGLAKLVKKMKYGVYGHNEIIQKQDEPVDRFFLLEDGDLVRTRHDPETERTHTVEFAIKSRSIGTMSVLEAAPASTTVKCVSDQCKLFEMHRNDYMRLLRRDPDLSAQIIQGLSSEVRRSSRKYQTPLLQQKQQEVNVTAVSIAAGIECYYRSMMNSFLNARLTGVTSELFPNMHIQVPSRIFYICGFKVLRATFDKHVSPDAYENPAAIRWAAALTPGIIMTPISSVLEASNAGHMNSEPMMKRWMRGVVPRAAREIVFGIGLNQLSDYFEERVEPFFPDNAIAANAAGSLMAGTVSGYFSHVPHNLSTLKLLEPTKSYRELNAQFIKRSVPPAVERMVAQWPPLGQSLARPVFAYVFPRGLLIRTAQIVGSFVILNGTINLLQLKEHEKFERKWLTSRATGATTQ</sequence>
<dbReference type="PROSITE" id="PS50042">
    <property type="entry name" value="CNMP_BINDING_3"/>
    <property type="match status" value="1"/>
</dbReference>
<proteinExistence type="predicted"/>
<dbReference type="InterPro" id="IPR014710">
    <property type="entry name" value="RmlC-like_jellyroll"/>
</dbReference>
<dbReference type="Proteomes" id="UP001295423">
    <property type="component" value="Unassembled WGS sequence"/>
</dbReference>